<accession>A0A0N8A5D5</accession>
<comment type="caution">
    <text evidence="1">The sequence shown here is derived from an EMBL/GenBank/DDBJ whole genome shotgun (WGS) entry which is preliminary data.</text>
</comment>
<name>A0A0N8A5D5_9CRUS</name>
<sequence>MDSNGKEDLPFAHRETWSPLQVSIGDEPSSLISSLRAEGALLAA</sequence>
<organism evidence="1 2">
    <name type="scientific">Daphnia magna</name>
    <dbReference type="NCBI Taxonomy" id="35525"/>
    <lineage>
        <taxon>Eukaryota</taxon>
        <taxon>Metazoa</taxon>
        <taxon>Ecdysozoa</taxon>
        <taxon>Arthropoda</taxon>
        <taxon>Crustacea</taxon>
        <taxon>Branchiopoda</taxon>
        <taxon>Diplostraca</taxon>
        <taxon>Cladocera</taxon>
        <taxon>Anomopoda</taxon>
        <taxon>Daphniidae</taxon>
        <taxon>Daphnia</taxon>
    </lineage>
</organism>
<evidence type="ECO:0000313" key="1">
    <source>
        <dbReference type="EMBL" id="KZS10654.1"/>
    </source>
</evidence>
<evidence type="ECO:0000313" key="2">
    <source>
        <dbReference type="Proteomes" id="UP000076858"/>
    </source>
</evidence>
<gene>
    <name evidence="1" type="ORF">APZ42_024831</name>
</gene>
<dbReference type="AlphaFoldDB" id="A0A0N8A5D5"/>
<keyword evidence="2" id="KW-1185">Reference proteome</keyword>
<dbReference type="Proteomes" id="UP000076858">
    <property type="component" value="Unassembled WGS sequence"/>
</dbReference>
<protein>
    <submittedName>
        <fullName evidence="1">Uncharacterized protein</fullName>
    </submittedName>
</protein>
<dbReference type="EMBL" id="LRGB01001763">
    <property type="protein sequence ID" value="KZS10654.1"/>
    <property type="molecule type" value="Genomic_DNA"/>
</dbReference>
<reference evidence="1 2" key="1">
    <citation type="submission" date="2016-03" db="EMBL/GenBank/DDBJ databases">
        <title>EvidentialGene: Evidence-directed Construction of Genes on Genomes.</title>
        <authorList>
            <person name="Gilbert D.G."/>
            <person name="Choi J.-H."/>
            <person name="Mockaitis K."/>
            <person name="Colbourne J."/>
            <person name="Pfrender M."/>
        </authorList>
    </citation>
    <scope>NUCLEOTIDE SEQUENCE [LARGE SCALE GENOMIC DNA]</scope>
    <source>
        <strain evidence="1 2">Xinb3</strain>
        <tissue evidence="1">Complete organism</tissue>
    </source>
</reference>
<proteinExistence type="predicted"/>